<reference evidence="1 2" key="1">
    <citation type="journal article" date="2019" name="Front. Microbiol.">
        <title>Genomic Features for Desiccation Tolerance and Sugar Biosynthesis in the Extremophile Gloeocapsopsis sp. UTEX B3054.</title>
        <authorList>
            <person name="Urrejola C."/>
            <person name="Alcorta J."/>
            <person name="Salas L."/>
            <person name="Vasquez M."/>
            <person name="Polz M.F."/>
            <person name="Vicuna R."/>
            <person name="Diez B."/>
        </authorList>
    </citation>
    <scope>NUCLEOTIDE SEQUENCE [LARGE SCALE GENOMIC DNA]</scope>
    <source>
        <strain evidence="1 2">1H9</strain>
    </source>
</reference>
<dbReference type="InterPro" id="IPR005063">
    <property type="entry name" value="Transposase_27"/>
</dbReference>
<keyword evidence="2" id="KW-1185">Reference proteome</keyword>
<sequence>MEVEIIRVENFQEVGIEESELDEMWSYVSKKSNPRWLWHAIDRRSRKVLAYVFGRRKVKYFYNSKNYWSHLELSAIVLMVGELMNGIYQQSYTR</sequence>
<dbReference type="RefSeq" id="WP_105222187.1">
    <property type="nucleotide sequence ID" value="NZ_NAPY01000055.1"/>
</dbReference>
<name>A0A6N8G265_9CHRO</name>
<dbReference type="Pfam" id="PF03400">
    <property type="entry name" value="DDE_Tnp_IS1"/>
    <property type="match status" value="1"/>
</dbReference>
<evidence type="ECO:0000313" key="1">
    <source>
        <dbReference type="EMBL" id="MUL38982.1"/>
    </source>
</evidence>
<gene>
    <name evidence="1" type="ORF">BWI75_22415</name>
</gene>
<comment type="caution">
    <text evidence="1">The sequence shown here is derived from an EMBL/GenBank/DDBJ whole genome shotgun (WGS) entry which is preliminary data.</text>
</comment>
<organism evidence="1 2">
    <name type="scientific">Gloeocapsopsis dulcis AAB1 = 1H9</name>
    <dbReference type="NCBI Taxonomy" id="1433147"/>
    <lineage>
        <taxon>Bacteria</taxon>
        <taxon>Bacillati</taxon>
        <taxon>Cyanobacteriota</taxon>
        <taxon>Cyanophyceae</taxon>
        <taxon>Oscillatoriophycideae</taxon>
        <taxon>Chroococcales</taxon>
        <taxon>Chroococcaceae</taxon>
        <taxon>Gloeocapsopsis</taxon>
        <taxon>Gloeocapsopsis dulcis</taxon>
    </lineage>
</organism>
<evidence type="ECO:0008006" key="3">
    <source>
        <dbReference type="Google" id="ProtNLM"/>
    </source>
</evidence>
<dbReference type="GO" id="GO:0006313">
    <property type="term" value="P:DNA transposition"/>
    <property type="evidence" value="ECO:0007669"/>
    <property type="project" value="InterPro"/>
</dbReference>
<protein>
    <recommendedName>
        <fullName evidence="3">Transposase</fullName>
    </recommendedName>
</protein>
<dbReference type="GO" id="GO:0003677">
    <property type="term" value="F:DNA binding"/>
    <property type="evidence" value="ECO:0007669"/>
    <property type="project" value="InterPro"/>
</dbReference>
<proteinExistence type="predicted"/>
<dbReference type="AlphaFoldDB" id="A0A6N8G265"/>
<dbReference type="GO" id="GO:0004803">
    <property type="term" value="F:transposase activity"/>
    <property type="evidence" value="ECO:0007669"/>
    <property type="project" value="InterPro"/>
</dbReference>
<dbReference type="Proteomes" id="UP000441797">
    <property type="component" value="Unassembled WGS sequence"/>
</dbReference>
<dbReference type="EMBL" id="NAPY01000055">
    <property type="protein sequence ID" value="MUL38982.1"/>
    <property type="molecule type" value="Genomic_DNA"/>
</dbReference>
<accession>A0A6N8G265</accession>
<evidence type="ECO:0000313" key="2">
    <source>
        <dbReference type="Proteomes" id="UP000441797"/>
    </source>
</evidence>
<dbReference type="OrthoDB" id="419400at2"/>